<dbReference type="Proteomes" id="UP001500443">
    <property type="component" value="Unassembled WGS sequence"/>
</dbReference>
<evidence type="ECO:0000256" key="1">
    <source>
        <dbReference type="SAM" id="MobiDB-lite"/>
    </source>
</evidence>
<dbReference type="RefSeq" id="WP_344287894.1">
    <property type="nucleotide sequence ID" value="NZ_BAAAPF010000010.1"/>
</dbReference>
<accession>A0ABN2XFD6</accession>
<name>A0ABN2XFD6_9ACTN</name>
<organism evidence="2 3">
    <name type="scientific">Streptomyces synnematoformans</name>
    <dbReference type="NCBI Taxonomy" id="415721"/>
    <lineage>
        <taxon>Bacteria</taxon>
        <taxon>Bacillati</taxon>
        <taxon>Actinomycetota</taxon>
        <taxon>Actinomycetes</taxon>
        <taxon>Kitasatosporales</taxon>
        <taxon>Streptomycetaceae</taxon>
        <taxon>Streptomyces</taxon>
    </lineage>
</organism>
<dbReference type="EMBL" id="BAAAPF010000010">
    <property type="protein sequence ID" value="GAA2110654.1"/>
    <property type="molecule type" value="Genomic_DNA"/>
</dbReference>
<protein>
    <submittedName>
        <fullName evidence="2">Uncharacterized protein</fullName>
    </submittedName>
</protein>
<feature type="region of interest" description="Disordered" evidence="1">
    <location>
        <begin position="68"/>
        <end position="114"/>
    </location>
</feature>
<evidence type="ECO:0000313" key="3">
    <source>
        <dbReference type="Proteomes" id="UP001500443"/>
    </source>
</evidence>
<gene>
    <name evidence="2" type="ORF">GCM10009802_07920</name>
</gene>
<proteinExistence type="predicted"/>
<reference evidence="2 3" key="1">
    <citation type="journal article" date="2019" name="Int. J. Syst. Evol. Microbiol.">
        <title>The Global Catalogue of Microorganisms (GCM) 10K type strain sequencing project: providing services to taxonomists for standard genome sequencing and annotation.</title>
        <authorList>
            <consortium name="The Broad Institute Genomics Platform"/>
            <consortium name="The Broad Institute Genome Sequencing Center for Infectious Disease"/>
            <person name="Wu L."/>
            <person name="Ma J."/>
        </authorList>
    </citation>
    <scope>NUCLEOTIDE SEQUENCE [LARGE SCALE GENOMIC DNA]</scope>
    <source>
        <strain evidence="2 3">JCM 15481</strain>
    </source>
</reference>
<keyword evidence="3" id="KW-1185">Reference proteome</keyword>
<sequence>MSHSLSLIPGIEIEVDDFPAVRLSPEGDRALPVVAGPRLAVVGRIGPKCRECRDFEAVVTRTGIVTCDSPVHATTQPPPLPIRPTPHERDGRQEPPPVPPEQPRPHSRTALLVG</sequence>
<evidence type="ECO:0000313" key="2">
    <source>
        <dbReference type="EMBL" id="GAA2110654.1"/>
    </source>
</evidence>
<comment type="caution">
    <text evidence="2">The sequence shown here is derived from an EMBL/GenBank/DDBJ whole genome shotgun (WGS) entry which is preliminary data.</text>
</comment>